<feature type="domain" description="Helicase ATP-binding" evidence="16">
    <location>
        <begin position="35"/>
        <end position="170"/>
    </location>
</feature>
<evidence type="ECO:0000256" key="14">
    <source>
        <dbReference type="RuleBase" id="RU003587"/>
    </source>
</evidence>
<evidence type="ECO:0000256" key="8">
    <source>
        <dbReference type="ARBA" id="ARBA00022881"/>
    </source>
</evidence>
<evidence type="ECO:0000256" key="2">
    <source>
        <dbReference type="ARBA" id="ARBA00008533"/>
    </source>
</evidence>
<evidence type="ECO:0000256" key="7">
    <source>
        <dbReference type="ARBA" id="ARBA00022840"/>
    </source>
</evidence>
<dbReference type="EMBL" id="QQXL01000002">
    <property type="protein sequence ID" value="RKW71044.1"/>
    <property type="molecule type" value="Genomic_DNA"/>
</dbReference>
<evidence type="ECO:0000259" key="15">
    <source>
        <dbReference type="PROSITE" id="PS50151"/>
    </source>
</evidence>
<proteinExistence type="inferred from homology"/>
<evidence type="ECO:0000256" key="12">
    <source>
        <dbReference type="ARBA" id="ARBA00029504"/>
    </source>
</evidence>
<dbReference type="InterPro" id="IPR041471">
    <property type="entry name" value="UvrB_inter"/>
</dbReference>
<evidence type="ECO:0000256" key="6">
    <source>
        <dbReference type="ARBA" id="ARBA00022769"/>
    </source>
</evidence>
<dbReference type="SMART" id="SM00490">
    <property type="entry name" value="HELICc"/>
    <property type="match status" value="1"/>
</dbReference>
<dbReference type="FunFam" id="4.10.860.10:FF:000009">
    <property type="entry name" value="UvrABC system protein B"/>
    <property type="match status" value="1"/>
</dbReference>
<evidence type="ECO:0000256" key="13">
    <source>
        <dbReference type="HAMAP-Rule" id="MF_00204"/>
    </source>
</evidence>
<dbReference type="InterPro" id="IPR001943">
    <property type="entry name" value="UVR_dom"/>
</dbReference>
<dbReference type="Gene3D" id="4.10.860.10">
    <property type="entry name" value="UVR domain"/>
    <property type="match status" value="1"/>
</dbReference>
<dbReference type="InterPro" id="IPR027417">
    <property type="entry name" value="P-loop_NTPase"/>
</dbReference>
<evidence type="ECO:0000313" key="19">
    <source>
        <dbReference type="Proteomes" id="UP000273119"/>
    </source>
</evidence>
<dbReference type="PROSITE" id="PS50151">
    <property type="entry name" value="UVR"/>
    <property type="match status" value="1"/>
</dbReference>
<comment type="similarity">
    <text evidence="2 13 14">Belongs to the UvrB family.</text>
</comment>
<dbReference type="NCBIfam" id="TIGR00631">
    <property type="entry name" value="uvrb"/>
    <property type="match status" value="1"/>
</dbReference>
<dbReference type="Pfam" id="PF12344">
    <property type="entry name" value="UvrB"/>
    <property type="match status" value="1"/>
</dbReference>
<dbReference type="GO" id="GO:0016887">
    <property type="term" value="F:ATP hydrolysis activity"/>
    <property type="evidence" value="ECO:0007669"/>
    <property type="project" value="InterPro"/>
</dbReference>
<dbReference type="Pfam" id="PF04851">
    <property type="entry name" value="ResIII"/>
    <property type="match status" value="1"/>
</dbReference>
<feature type="domain" description="UVR" evidence="15">
    <location>
        <begin position="661"/>
        <end position="696"/>
    </location>
</feature>
<evidence type="ECO:0000256" key="9">
    <source>
        <dbReference type="ARBA" id="ARBA00023204"/>
    </source>
</evidence>
<protein>
    <recommendedName>
        <fullName evidence="12 13">UvrABC system protein B</fullName>
        <shortName evidence="13">Protein UvrB</shortName>
    </recommendedName>
    <alternativeName>
        <fullName evidence="13">Excinuclease ABC subunit B</fullName>
    </alternativeName>
</protein>
<dbReference type="RefSeq" id="WP_121484380.1">
    <property type="nucleotide sequence ID" value="NZ_QQXL01000002.1"/>
</dbReference>
<dbReference type="GO" id="GO:0009432">
    <property type="term" value="P:SOS response"/>
    <property type="evidence" value="ECO:0007669"/>
    <property type="project" value="UniProtKB-UniRule"/>
</dbReference>
<dbReference type="AlphaFoldDB" id="A0A496PKL1"/>
<dbReference type="CDD" id="cd18790">
    <property type="entry name" value="SF2_C_UvrB"/>
    <property type="match status" value="1"/>
</dbReference>
<comment type="function">
    <text evidence="13">The UvrABC repair system catalyzes the recognition and processing of DNA lesions. A damage recognition complex composed of 2 UvrA and 2 UvrB subunits scans DNA for abnormalities. Upon binding of the UvrA(2)B(2) complex to a putative damaged site, the DNA wraps around one UvrB monomer. DNA wrap is dependent on ATP binding by UvrB and probably causes local melting of the DNA helix, facilitating insertion of UvrB beta-hairpin between the DNA strands. Then UvrB probes one DNA strand for the presence of a lesion. If a lesion is found the UvrA subunits dissociate and the UvrB-DNA preincision complex is formed. This complex is subsequently bound by UvrC and the second UvrB is released. If no lesion is found, the DNA wraps around the other UvrB subunit that will check the other stand for damage.</text>
</comment>
<dbReference type="InterPro" id="IPR024759">
    <property type="entry name" value="UvrB_YAD/RRR_dom"/>
</dbReference>
<dbReference type="HAMAP" id="MF_00204">
    <property type="entry name" value="UvrB"/>
    <property type="match status" value="1"/>
</dbReference>
<evidence type="ECO:0000259" key="16">
    <source>
        <dbReference type="PROSITE" id="PS51192"/>
    </source>
</evidence>
<keyword evidence="3 13" id="KW-0963">Cytoplasm</keyword>
<keyword evidence="6 13" id="KW-0228">DNA excision</keyword>
<keyword evidence="19" id="KW-1185">Reference proteome</keyword>
<dbReference type="NCBIfam" id="NF003673">
    <property type="entry name" value="PRK05298.1"/>
    <property type="match status" value="1"/>
</dbReference>
<comment type="subcellular location">
    <subcellularLocation>
        <location evidence="1 13 14">Cytoplasm</location>
    </subcellularLocation>
</comment>
<dbReference type="InterPro" id="IPR004807">
    <property type="entry name" value="UvrB"/>
</dbReference>
<evidence type="ECO:0000256" key="5">
    <source>
        <dbReference type="ARBA" id="ARBA00022763"/>
    </source>
</evidence>
<dbReference type="Pfam" id="PF02151">
    <property type="entry name" value="UVR"/>
    <property type="match status" value="1"/>
</dbReference>
<evidence type="ECO:0000256" key="3">
    <source>
        <dbReference type="ARBA" id="ARBA00022490"/>
    </source>
</evidence>
<dbReference type="Pfam" id="PF00271">
    <property type="entry name" value="Helicase_C"/>
    <property type="match status" value="1"/>
</dbReference>
<evidence type="ECO:0000259" key="17">
    <source>
        <dbReference type="PROSITE" id="PS51194"/>
    </source>
</evidence>
<keyword evidence="4 13" id="KW-0547">Nucleotide-binding</keyword>
<evidence type="ECO:0000256" key="4">
    <source>
        <dbReference type="ARBA" id="ARBA00022741"/>
    </source>
</evidence>
<evidence type="ECO:0000256" key="1">
    <source>
        <dbReference type="ARBA" id="ARBA00004496"/>
    </source>
</evidence>
<feature type="short sequence motif" description="Beta-hairpin" evidence="13">
    <location>
        <begin position="101"/>
        <end position="124"/>
    </location>
</feature>
<comment type="caution">
    <text evidence="18">The sequence shown here is derived from an EMBL/GenBank/DDBJ whole genome shotgun (WGS) entry which is preliminary data.</text>
</comment>
<feature type="domain" description="Helicase C-terminal" evidence="17">
    <location>
        <begin position="438"/>
        <end position="604"/>
    </location>
</feature>
<sequence length="704" mass="79415">MSLAQKIERVVAPFEVISEFRPAGDQPKAIAELSERINGGEKDVVLLGATGTGKSATAAWLVEAVQRPTLVLVQNKTLAAQLANEFRELLPNNAVEYFVSYYDYYQPEAYVAQTDTFIEKDSSVNEEVERLRHSATNALLTRRDVIVVATVSCIYGLGTPEEYIEQMVTLKVGQEIDRDVLLRRFVGMQYARNDIDFHRGTFRVRGDTVEIIPMYEELAVRVELFGDEIESIQTLNPLTGEVVRDETEMYIFPASHYVAGHDRMQKAITSIEDELAVRLQEFEEQHKLVEAQRLRMRTTYDLEMMQQMGFTNGIENYSRHIDGRGPGSAPHCLLDYFPDDFLLVIDESHVTVPQIGAMYEGDMSRKRTLVEHGFRLPSAMDNRPLKWDEFQERIGQTVYMSATPGKYELGKADGYVEQIIRPTGLVDPHVVVKPTKGQIDDLLGEINERVQKNERVLVTTLTKRMAEDLTGYLAENGIKVEYLHSDVDTLRRVELLRELRQGVFDVLVGINLLREGLDLPEVSLVAILDADKEGFLRSATSLIQTIGRAARNVSGEVHMYADRITDSMRQALDETDRRREIQEQYNTDHGLSPQPLRKKIADITDQLAREDADTAELLGNFDYGKGHRGFTAIGGDGKAANQAERALARDGLVVAPSEDLASLIKHLTDQMHTAASDLHFELAARLRDEVQDLKKELRAMRSAE</sequence>
<accession>A0A496PKL1</accession>
<dbReference type="PANTHER" id="PTHR24029:SF0">
    <property type="entry name" value="UVRABC SYSTEM PROTEIN B"/>
    <property type="match status" value="1"/>
</dbReference>
<dbReference type="InterPro" id="IPR001650">
    <property type="entry name" value="Helicase_C-like"/>
</dbReference>
<comment type="subunit">
    <text evidence="11 13 14">Forms a heterotetramer with UvrA during the search for lesions. Interacts with UvrC in an incision complex.</text>
</comment>
<dbReference type="InterPro" id="IPR006935">
    <property type="entry name" value="Helicase/UvrB_N"/>
</dbReference>
<comment type="domain">
    <text evidence="13">The beta-hairpin motif is involved in DNA binding.</text>
</comment>
<dbReference type="PANTHER" id="PTHR24029">
    <property type="entry name" value="UVRABC SYSTEM PROTEIN B"/>
    <property type="match status" value="1"/>
</dbReference>
<dbReference type="PROSITE" id="PS51194">
    <property type="entry name" value="HELICASE_CTER"/>
    <property type="match status" value="1"/>
</dbReference>
<gene>
    <name evidence="13 18" type="primary">uvrB</name>
    <name evidence="18" type="ORF">DWQ67_04405</name>
</gene>
<dbReference type="SMART" id="SM00487">
    <property type="entry name" value="DEXDc"/>
    <property type="match status" value="1"/>
</dbReference>
<dbReference type="Proteomes" id="UP000273119">
    <property type="component" value="Unassembled WGS sequence"/>
</dbReference>
<dbReference type="Pfam" id="PF17757">
    <property type="entry name" value="UvrB_inter"/>
    <property type="match status" value="1"/>
</dbReference>
<dbReference type="PROSITE" id="PS51192">
    <property type="entry name" value="HELICASE_ATP_BIND_1"/>
    <property type="match status" value="1"/>
</dbReference>
<evidence type="ECO:0000256" key="10">
    <source>
        <dbReference type="ARBA" id="ARBA00023236"/>
    </source>
</evidence>
<organism evidence="18 19">
    <name type="scientific">Galactobacter caseinivorans</name>
    <dbReference type="NCBI Taxonomy" id="2676123"/>
    <lineage>
        <taxon>Bacteria</taxon>
        <taxon>Bacillati</taxon>
        <taxon>Actinomycetota</taxon>
        <taxon>Actinomycetes</taxon>
        <taxon>Micrococcales</taxon>
        <taxon>Micrococcaceae</taxon>
        <taxon>Galactobacter</taxon>
    </lineage>
</organism>
<keyword evidence="7 13" id="KW-0067">ATP-binding</keyword>
<reference evidence="18 19" key="1">
    <citation type="submission" date="2018-07" db="EMBL/GenBank/DDBJ databases">
        <title>Arthrobacter sp. nov., isolated from raw cow's milk with high bacterial count.</title>
        <authorList>
            <person name="Hahne J."/>
            <person name="Isele D."/>
            <person name="Lipski A."/>
        </authorList>
    </citation>
    <scope>NUCLEOTIDE SEQUENCE [LARGE SCALE GENOMIC DNA]</scope>
    <source>
        <strain evidence="18 19">JZ R-183</strain>
    </source>
</reference>
<dbReference type="SUPFAM" id="SSF52540">
    <property type="entry name" value="P-loop containing nucleoside triphosphate hydrolases"/>
    <property type="match status" value="2"/>
</dbReference>
<dbReference type="GO" id="GO:0009381">
    <property type="term" value="F:excinuclease ABC activity"/>
    <property type="evidence" value="ECO:0007669"/>
    <property type="project" value="UniProtKB-UniRule"/>
</dbReference>
<dbReference type="GO" id="GO:0005737">
    <property type="term" value="C:cytoplasm"/>
    <property type="evidence" value="ECO:0007669"/>
    <property type="project" value="UniProtKB-SubCell"/>
</dbReference>
<dbReference type="GO" id="GO:0009380">
    <property type="term" value="C:excinuclease repair complex"/>
    <property type="evidence" value="ECO:0007669"/>
    <property type="project" value="InterPro"/>
</dbReference>
<feature type="binding site" evidence="13">
    <location>
        <begin position="48"/>
        <end position="55"/>
    </location>
    <ligand>
        <name>ATP</name>
        <dbReference type="ChEBI" id="CHEBI:30616"/>
    </ligand>
</feature>
<dbReference type="Gene3D" id="3.40.50.300">
    <property type="entry name" value="P-loop containing nucleotide triphosphate hydrolases"/>
    <property type="match status" value="3"/>
</dbReference>
<dbReference type="GO" id="GO:0005524">
    <property type="term" value="F:ATP binding"/>
    <property type="evidence" value="ECO:0007669"/>
    <property type="project" value="UniProtKB-UniRule"/>
</dbReference>
<keyword evidence="10 13" id="KW-0742">SOS response</keyword>
<dbReference type="InterPro" id="IPR036876">
    <property type="entry name" value="UVR_dom_sf"/>
</dbReference>
<keyword evidence="8 13" id="KW-0267">Excision nuclease</keyword>
<dbReference type="GO" id="GO:0003677">
    <property type="term" value="F:DNA binding"/>
    <property type="evidence" value="ECO:0007669"/>
    <property type="project" value="UniProtKB-UniRule"/>
</dbReference>
<dbReference type="SUPFAM" id="SSF46600">
    <property type="entry name" value="C-terminal UvrC-binding domain of UvrB"/>
    <property type="match status" value="1"/>
</dbReference>
<dbReference type="CDD" id="cd17916">
    <property type="entry name" value="DEXHc_UvrB"/>
    <property type="match status" value="1"/>
</dbReference>
<dbReference type="GO" id="GO:0006289">
    <property type="term" value="P:nucleotide-excision repair"/>
    <property type="evidence" value="ECO:0007669"/>
    <property type="project" value="UniProtKB-UniRule"/>
</dbReference>
<name>A0A496PKL1_9MICC</name>
<evidence type="ECO:0000313" key="18">
    <source>
        <dbReference type="EMBL" id="RKW71044.1"/>
    </source>
</evidence>
<keyword evidence="5 13" id="KW-0227">DNA damage</keyword>
<dbReference type="InterPro" id="IPR014001">
    <property type="entry name" value="Helicase_ATP-bd"/>
</dbReference>
<keyword evidence="9 13" id="KW-0234">DNA repair</keyword>
<evidence type="ECO:0000256" key="11">
    <source>
        <dbReference type="ARBA" id="ARBA00026033"/>
    </source>
</evidence>